<dbReference type="InterPro" id="IPR017972">
    <property type="entry name" value="Cyt_P450_CS"/>
</dbReference>
<keyword evidence="5 10" id="KW-0560">Oxidoreductase</keyword>
<dbReference type="AlphaFoldDB" id="A0A0F8UJY3"/>
<dbReference type="VEuPathDB" id="FungiDB:P175DRAFT_0252155"/>
<dbReference type="GO" id="GO:0005506">
    <property type="term" value="F:iron ion binding"/>
    <property type="evidence" value="ECO:0007669"/>
    <property type="project" value="InterPro"/>
</dbReference>
<dbReference type="PRINTS" id="PR00385">
    <property type="entry name" value="P450"/>
</dbReference>
<evidence type="ECO:0000256" key="10">
    <source>
        <dbReference type="RuleBase" id="RU000461"/>
    </source>
</evidence>
<keyword evidence="7 10" id="KW-0503">Monooxygenase</keyword>
<dbReference type="InterPro" id="IPR001128">
    <property type="entry name" value="Cyt_P450"/>
</dbReference>
<protein>
    <recommendedName>
        <fullName evidence="14">Cytochrome P450 monooxygenase</fullName>
    </recommendedName>
</protein>
<evidence type="ECO:0000256" key="9">
    <source>
        <dbReference type="PIRSR" id="PIRSR602401-1"/>
    </source>
</evidence>
<dbReference type="SUPFAM" id="SSF48264">
    <property type="entry name" value="Cytochrome P450"/>
    <property type="match status" value="1"/>
</dbReference>
<keyword evidence="11" id="KW-1133">Transmembrane helix</keyword>
<feature type="binding site" description="axial binding residue" evidence="9">
    <location>
        <position position="449"/>
    </location>
    <ligand>
        <name>heme</name>
        <dbReference type="ChEBI" id="CHEBI:30413"/>
    </ligand>
    <ligandPart>
        <name>Fe</name>
        <dbReference type="ChEBI" id="CHEBI:18248"/>
    </ligandPart>
</feature>
<comment type="pathway">
    <text evidence="8">Mycotoxin biosynthesis; sterigmatocystin biosynthesis.</text>
</comment>
<evidence type="ECO:0000256" key="7">
    <source>
        <dbReference type="ARBA" id="ARBA00023033"/>
    </source>
</evidence>
<accession>A0A0F8UJY3</accession>
<dbReference type="InterPro" id="IPR002401">
    <property type="entry name" value="Cyt_P450_E_grp-I"/>
</dbReference>
<evidence type="ECO:0000256" key="2">
    <source>
        <dbReference type="ARBA" id="ARBA00010617"/>
    </source>
</evidence>
<evidence type="ECO:0000256" key="11">
    <source>
        <dbReference type="SAM" id="Phobius"/>
    </source>
</evidence>
<evidence type="ECO:0000313" key="12">
    <source>
        <dbReference type="EMBL" id="KKK19858.1"/>
    </source>
</evidence>
<dbReference type="InterPro" id="IPR036396">
    <property type="entry name" value="Cyt_P450_sf"/>
</dbReference>
<dbReference type="GO" id="GO:0045461">
    <property type="term" value="P:sterigmatocystin biosynthetic process"/>
    <property type="evidence" value="ECO:0007669"/>
    <property type="project" value="UniProtKB-ARBA"/>
</dbReference>
<dbReference type="Pfam" id="PF00067">
    <property type="entry name" value="p450"/>
    <property type="match status" value="1"/>
</dbReference>
<comment type="caution">
    <text evidence="12">The sequence shown here is derived from an EMBL/GenBank/DDBJ whole genome shotgun (WGS) entry which is preliminary data.</text>
</comment>
<dbReference type="GO" id="GO:0004497">
    <property type="term" value="F:monooxygenase activity"/>
    <property type="evidence" value="ECO:0007669"/>
    <property type="project" value="UniProtKB-KW"/>
</dbReference>
<dbReference type="FunFam" id="1.10.630.10:FF:000047">
    <property type="entry name" value="Cytochrome P450 monooxygenase"/>
    <property type="match status" value="1"/>
</dbReference>
<dbReference type="PROSITE" id="PS00086">
    <property type="entry name" value="CYTOCHROME_P450"/>
    <property type="match status" value="1"/>
</dbReference>
<dbReference type="PRINTS" id="PR00463">
    <property type="entry name" value="EP450I"/>
</dbReference>
<evidence type="ECO:0000256" key="1">
    <source>
        <dbReference type="ARBA" id="ARBA00001971"/>
    </source>
</evidence>
<keyword evidence="11" id="KW-0472">Membrane</keyword>
<sequence>MATSDVTPALGVTLFNTKYFALLGGLVMIGVLARCFYQLFIHPLRKYPGPILPALTRIPYIYHTLRGDYVTWLHDLHVKYGNTIRICPDELSYADGDAWRGIYGHAASGRKTAEKDTRFFGPGPFHAPDIIRANVTDHSRFRRNFSNAFSDRALRDQQPLIRRYADMLVERINGNITEKPTAEIDLVTMYNMATFDIMGDLTFGASLDLLKGMGSSSWMTAVFSRVKLTSLERAARYYPFGSLLLNAFLPRSVKQKAIAHLAACKERVDNRVDQHLDRPDIWGLVLNQKEELKLSRSEMYANSHIFMVAGTETTATALSGLTYQLLLQPEKMERITKEVRETFQNHSGIDMGTLARLEYLNACIEEGLRFYPPVPTGVPRIIPSGGLMVCGELVPAGTAVSVSQWTTYRNPENFKRPNEFLPERWLDDPEFATDKKAALQPFSFGPRNCLGKNLAYHEMRILLANVLYNFDFTLAPSSLGWEKQKAFLLWEKNKLMVRVKRRY</sequence>
<proteinExistence type="inferred from homology"/>
<keyword evidence="3 9" id="KW-0349">Heme</keyword>
<organism evidence="12 13">
    <name type="scientific">Aspergillus ochraceoroseus</name>
    <dbReference type="NCBI Taxonomy" id="138278"/>
    <lineage>
        <taxon>Eukaryota</taxon>
        <taxon>Fungi</taxon>
        <taxon>Dikarya</taxon>
        <taxon>Ascomycota</taxon>
        <taxon>Pezizomycotina</taxon>
        <taxon>Eurotiomycetes</taxon>
        <taxon>Eurotiomycetidae</taxon>
        <taxon>Eurotiales</taxon>
        <taxon>Aspergillaceae</taxon>
        <taxon>Aspergillus</taxon>
        <taxon>Aspergillus subgen. Nidulantes</taxon>
    </lineage>
</organism>
<name>A0A0F8UJY3_9EURO</name>
<evidence type="ECO:0000256" key="5">
    <source>
        <dbReference type="ARBA" id="ARBA00023002"/>
    </source>
</evidence>
<dbReference type="EMBL" id="JYKN01001580">
    <property type="protein sequence ID" value="KKK19858.1"/>
    <property type="molecule type" value="Genomic_DNA"/>
</dbReference>
<dbReference type="InterPro" id="IPR050121">
    <property type="entry name" value="Cytochrome_P450_monoxygenase"/>
</dbReference>
<keyword evidence="4 9" id="KW-0479">Metal-binding</keyword>
<dbReference type="OrthoDB" id="1470350at2759"/>
<keyword evidence="11" id="KW-0812">Transmembrane</keyword>
<evidence type="ECO:0008006" key="14">
    <source>
        <dbReference type="Google" id="ProtNLM"/>
    </source>
</evidence>
<feature type="transmembrane region" description="Helical" evidence="11">
    <location>
        <begin position="20"/>
        <end position="37"/>
    </location>
</feature>
<dbReference type="Proteomes" id="UP000034947">
    <property type="component" value="Unassembled WGS sequence"/>
</dbReference>
<evidence type="ECO:0000256" key="4">
    <source>
        <dbReference type="ARBA" id="ARBA00022723"/>
    </source>
</evidence>
<evidence type="ECO:0000256" key="3">
    <source>
        <dbReference type="ARBA" id="ARBA00022617"/>
    </source>
</evidence>
<comment type="similarity">
    <text evidence="2 10">Belongs to the cytochrome P450 family.</text>
</comment>
<dbReference type="Gene3D" id="1.10.630.10">
    <property type="entry name" value="Cytochrome P450"/>
    <property type="match status" value="1"/>
</dbReference>
<dbReference type="PANTHER" id="PTHR24305">
    <property type="entry name" value="CYTOCHROME P450"/>
    <property type="match status" value="1"/>
</dbReference>
<keyword evidence="13" id="KW-1185">Reference proteome</keyword>
<gene>
    <name evidence="12" type="ORF">AOCH_000556</name>
</gene>
<evidence type="ECO:0000256" key="6">
    <source>
        <dbReference type="ARBA" id="ARBA00023004"/>
    </source>
</evidence>
<dbReference type="GO" id="GO:0020037">
    <property type="term" value="F:heme binding"/>
    <property type="evidence" value="ECO:0007669"/>
    <property type="project" value="InterPro"/>
</dbReference>
<dbReference type="GO" id="GO:0016705">
    <property type="term" value="F:oxidoreductase activity, acting on paired donors, with incorporation or reduction of molecular oxygen"/>
    <property type="evidence" value="ECO:0007669"/>
    <property type="project" value="InterPro"/>
</dbReference>
<keyword evidence="6 9" id="KW-0408">Iron</keyword>
<reference evidence="12 13" key="1">
    <citation type="submission" date="2015-02" db="EMBL/GenBank/DDBJ databases">
        <title>Draft Genome Sequences of Two Closely-Related Aflatoxigenic Aspergillus Species Obtained from the Cote d'Ivoire.</title>
        <authorList>
            <person name="Moore G.G."/>
            <person name="Beltz S.B."/>
            <person name="Mack B.M."/>
        </authorList>
    </citation>
    <scope>NUCLEOTIDE SEQUENCE [LARGE SCALE GENOMIC DNA]</scope>
    <source>
        <strain evidence="12 13">SRRC1432</strain>
    </source>
</reference>
<dbReference type="CDD" id="cd11058">
    <property type="entry name" value="CYP60B-like"/>
    <property type="match status" value="1"/>
</dbReference>
<evidence type="ECO:0000256" key="8">
    <source>
        <dbReference type="ARBA" id="ARBA00060671"/>
    </source>
</evidence>
<evidence type="ECO:0000313" key="13">
    <source>
        <dbReference type="Proteomes" id="UP000034947"/>
    </source>
</evidence>
<dbReference type="PANTHER" id="PTHR24305:SF210">
    <property type="entry name" value="CYTOCHROME P450 MONOOXYGENASE ASQL-RELATED"/>
    <property type="match status" value="1"/>
</dbReference>
<comment type="cofactor">
    <cofactor evidence="1 9">
        <name>heme</name>
        <dbReference type="ChEBI" id="CHEBI:30413"/>
    </cofactor>
</comment>